<evidence type="ECO:0000259" key="1">
    <source>
        <dbReference type="Pfam" id="PF14040"/>
    </source>
</evidence>
<proteinExistence type="predicted"/>
<dbReference type="RefSeq" id="WP_276112050.1">
    <property type="nucleotide sequence ID" value="NZ_JARJBB010000023.1"/>
</dbReference>
<feature type="domain" description="Deoxyribonuclease NucA/NucB" evidence="1">
    <location>
        <begin position="235"/>
        <end position="320"/>
    </location>
</feature>
<comment type="caution">
    <text evidence="2">The sequence shown here is derived from an EMBL/GenBank/DDBJ whole genome shotgun (WGS) entry which is preliminary data.</text>
</comment>
<dbReference type="Proteomes" id="UP001221150">
    <property type="component" value="Unassembled WGS sequence"/>
</dbReference>
<dbReference type="InterPro" id="IPR029476">
    <property type="entry name" value="DNase_NucA_NucB"/>
</dbReference>
<sequence>MGTASAQPAPASSTLSAVRAGAVRTVAVNSAAAAGCRIGQLVITRTSMCLDTRAEVDVLRNGKIIGRATFDIKHSMTLQAGKRNWNEAFTVGKATLVNASGIRVSVSVGAGKGITTKVNFPQGSALGAAHKGTVGYKTNVGKKQQQLTSSSYRFTFTKPGYTLGGFTYNSARYRCDDKLWGPTRRLKAPGCVFPGGNIAVNMGDLRYISENIRDIRKKGGHYGEWGYGKPLHRLDSEAQAKKNRDAVCGRAKPSAWERQHGLTSCDEYPFASTKEGGTKLPASQRGIKFVPPTEQDRQGGRISGFRKQFRVLDGDAFYVTI</sequence>
<evidence type="ECO:0000313" key="3">
    <source>
        <dbReference type="Proteomes" id="UP001221150"/>
    </source>
</evidence>
<keyword evidence="3" id="KW-1185">Reference proteome</keyword>
<name>A0ABT6ACW9_9ACTN</name>
<accession>A0ABT6ACW9</accession>
<organism evidence="2 3">
    <name type="scientific">Streptomyces tropicalis</name>
    <dbReference type="NCBI Taxonomy" id="3034234"/>
    <lineage>
        <taxon>Bacteria</taxon>
        <taxon>Bacillati</taxon>
        <taxon>Actinomycetota</taxon>
        <taxon>Actinomycetes</taxon>
        <taxon>Kitasatosporales</taxon>
        <taxon>Streptomycetaceae</taxon>
        <taxon>Streptomyces</taxon>
    </lineage>
</organism>
<reference evidence="2 3" key="1">
    <citation type="submission" date="2023-03" db="EMBL/GenBank/DDBJ databases">
        <title>Draft genome sequence of Streptomyces sp. K1PA1 isolated from peat swamp forest in Thailand.</title>
        <authorList>
            <person name="Klaysubun C."/>
            <person name="Duangmal K."/>
        </authorList>
    </citation>
    <scope>NUCLEOTIDE SEQUENCE [LARGE SCALE GENOMIC DNA]</scope>
    <source>
        <strain evidence="2 3">K1PA1</strain>
    </source>
</reference>
<protein>
    <submittedName>
        <fullName evidence="2">NucA/NucB deoxyribonuclease domain-containing protein</fullName>
    </submittedName>
</protein>
<dbReference type="Pfam" id="PF14040">
    <property type="entry name" value="DNase_NucA_NucB"/>
    <property type="match status" value="1"/>
</dbReference>
<dbReference type="EMBL" id="JARJBB010000023">
    <property type="protein sequence ID" value="MDF3302487.1"/>
    <property type="molecule type" value="Genomic_DNA"/>
</dbReference>
<evidence type="ECO:0000313" key="2">
    <source>
        <dbReference type="EMBL" id="MDF3302487.1"/>
    </source>
</evidence>
<gene>
    <name evidence="2" type="ORF">P3H78_28465</name>
</gene>